<evidence type="ECO:0000256" key="3">
    <source>
        <dbReference type="ARBA" id="ARBA00022723"/>
    </source>
</evidence>
<dbReference type="InterPro" id="IPR036874">
    <property type="entry name" value="Carbonic_anhydrase_sf"/>
</dbReference>
<keyword evidence="3 7" id="KW-0479">Metal-binding</keyword>
<evidence type="ECO:0000256" key="7">
    <source>
        <dbReference type="PIRSR" id="PIRSR601765-1"/>
    </source>
</evidence>
<evidence type="ECO:0000313" key="10">
    <source>
        <dbReference type="EMBL" id="AAW79301.1"/>
    </source>
</evidence>
<feature type="chain" id="PRO_5004255631" description="Carbonic anhydrase" evidence="9">
    <location>
        <begin position="31"/>
        <end position="256"/>
    </location>
</feature>
<comment type="similarity">
    <text evidence="1 8">Belongs to the beta-class carbonic anhydrase family.</text>
</comment>
<feature type="non-terminal residue" evidence="10">
    <location>
        <position position="256"/>
    </location>
</feature>
<feature type="binding site" evidence="7">
    <location>
        <position position="98"/>
    </location>
    <ligand>
        <name>Zn(2+)</name>
        <dbReference type="ChEBI" id="CHEBI:29105"/>
    </ligand>
</feature>
<dbReference type="EMBL" id="AY826840">
    <property type="protein sequence ID" value="AAW79301.1"/>
    <property type="molecule type" value="mRNA"/>
</dbReference>
<keyword evidence="9" id="KW-0732">Signal</keyword>
<dbReference type="InterPro" id="IPR001765">
    <property type="entry name" value="Carbonic_anhydrase"/>
</dbReference>
<feature type="binding site" evidence="7">
    <location>
        <position position="154"/>
    </location>
    <ligand>
        <name>Zn(2+)</name>
        <dbReference type="ChEBI" id="CHEBI:29105"/>
    </ligand>
</feature>
<evidence type="ECO:0000256" key="4">
    <source>
        <dbReference type="ARBA" id="ARBA00022833"/>
    </source>
</evidence>
<evidence type="ECO:0000256" key="8">
    <source>
        <dbReference type="RuleBase" id="RU003956"/>
    </source>
</evidence>
<dbReference type="GO" id="GO:0004089">
    <property type="term" value="F:carbonate dehydratase activity"/>
    <property type="evidence" value="ECO:0007669"/>
    <property type="project" value="UniProtKB-UniRule"/>
</dbReference>
<dbReference type="InterPro" id="IPR015892">
    <property type="entry name" value="Carbonic_anhydrase_CS"/>
</dbReference>
<dbReference type="SUPFAM" id="SSF53056">
    <property type="entry name" value="beta-carbonic anhydrase, cab"/>
    <property type="match status" value="1"/>
</dbReference>
<dbReference type="Gene3D" id="3.40.1050.10">
    <property type="entry name" value="Carbonic anhydrase"/>
    <property type="match status" value="1"/>
</dbReference>
<dbReference type="AlphaFoldDB" id="Q5ENU2"/>
<organism evidence="10">
    <name type="scientific">Kryptoperidinium triquetrum</name>
    <name type="common">Dinoflagellate</name>
    <name type="synonym">Heterocapsa triquetra</name>
    <dbReference type="NCBI Taxonomy" id="66468"/>
    <lineage>
        <taxon>Eukaryota</taxon>
        <taxon>Sar</taxon>
        <taxon>Alveolata</taxon>
        <taxon>Dinophyceae</taxon>
        <taxon>Peridiniales</taxon>
        <taxon>Kryptoperidiniaceae</taxon>
        <taxon>Kryptoperidinium</taxon>
    </lineage>
</organism>
<dbReference type="GO" id="GO:0008270">
    <property type="term" value="F:zinc ion binding"/>
    <property type="evidence" value="ECO:0007669"/>
    <property type="project" value="UniProtKB-UniRule"/>
</dbReference>
<name>Q5ENU2_KRYTR</name>
<keyword evidence="4 7" id="KW-0862">Zinc</keyword>
<dbReference type="PROSITE" id="PS00705">
    <property type="entry name" value="PROK_CO2_ANHYDRASE_2"/>
    <property type="match status" value="1"/>
</dbReference>
<sequence length="256" mass="27347">IVGILRLVRVLPSLTSTMLNCCTAPAPVTAEDFEVREVYEARTTKSPAVPPEEALRLLQEGNARYTKANNTVVRKGLAEQRKQLVEYGQKPMAVVFGCADSRAPIDTIFDALPGDLFILRNAGNTCTRAEGSMVGSIEYAISHLDSKLILVLGHTKCGAIAGATKTMLAQKEKKDCSCLAKGSSALDILLDGLVPVAKQAADENPGAAEAEIATKAVHVNVFHTICRLFSYSKALRDMVSSGEVQVHGGIYDLESG</sequence>
<dbReference type="SMART" id="SM00947">
    <property type="entry name" value="Pro_CA"/>
    <property type="match status" value="1"/>
</dbReference>
<reference evidence="10" key="1">
    <citation type="journal article" date="2005" name="J. Mol. Biol.">
        <title>Complex protein targeting to dinoflagellate plastids.</title>
        <authorList>
            <person name="Patron N.J."/>
            <person name="Waller R.F."/>
            <person name="Archibald J.M."/>
            <person name="Keeling P.J."/>
        </authorList>
    </citation>
    <scope>NUCLEOTIDE SEQUENCE</scope>
</reference>
<accession>Q5ENU2</accession>
<feature type="binding site" evidence="7">
    <location>
        <position position="100"/>
    </location>
    <ligand>
        <name>Zn(2+)</name>
        <dbReference type="ChEBI" id="CHEBI:29105"/>
    </ligand>
</feature>
<comment type="catalytic activity">
    <reaction evidence="6 8">
        <text>hydrogencarbonate + H(+) = CO2 + H2O</text>
        <dbReference type="Rhea" id="RHEA:10748"/>
        <dbReference type="ChEBI" id="CHEBI:15377"/>
        <dbReference type="ChEBI" id="CHEBI:15378"/>
        <dbReference type="ChEBI" id="CHEBI:16526"/>
        <dbReference type="ChEBI" id="CHEBI:17544"/>
        <dbReference type="EC" id="4.2.1.1"/>
    </reaction>
</comment>
<comment type="function">
    <text evidence="8">Reversible hydration of carbon dioxide.</text>
</comment>
<dbReference type="EC" id="4.2.1.1" evidence="2 8"/>
<comment type="cofactor">
    <cofactor evidence="7">
        <name>Zn(2+)</name>
        <dbReference type="ChEBI" id="CHEBI:29105"/>
    </cofactor>
    <text evidence="7">Binds 1 zinc ion per subunit.</text>
</comment>
<feature type="signal peptide" evidence="9">
    <location>
        <begin position="1"/>
        <end position="30"/>
    </location>
</feature>
<keyword evidence="5 8" id="KW-0456">Lyase</keyword>
<dbReference type="Pfam" id="PF00484">
    <property type="entry name" value="Pro_CA"/>
    <property type="match status" value="1"/>
</dbReference>
<dbReference type="GO" id="GO:0015976">
    <property type="term" value="P:carbon utilization"/>
    <property type="evidence" value="ECO:0007669"/>
    <property type="project" value="InterPro"/>
</dbReference>
<evidence type="ECO:0000256" key="2">
    <source>
        <dbReference type="ARBA" id="ARBA00012925"/>
    </source>
</evidence>
<evidence type="ECO:0000256" key="1">
    <source>
        <dbReference type="ARBA" id="ARBA00006217"/>
    </source>
</evidence>
<proteinExistence type="evidence at transcript level"/>
<feature type="binding site" evidence="7">
    <location>
        <position position="157"/>
    </location>
    <ligand>
        <name>Zn(2+)</name>
        <dbReference type="ChEBI" id="CHEBI:29105"/>
    </ligand>
</feature>
<protein>
    <recommendedName>
        <fullName evidence="2 8">Carbonic anhydrase</fullName>
        <ecNumber evidence="2 8">4.2.1.1</ecNumber>
    </recommendedName>
    <alternativeName>
        <fullName evidence="8">Carbonate dehydratase</fullName>
    </alternativeName>
</protein>
<feature type="non-terminal residue" evidence="10">
    <location>
        <position position="1"/>
    </location>
</feature>
<dbReference type="PANTHER" id="PTHR11002">
    <property type="entry name" value="CARBONIC ANHYDRASE"/>
    <property type="match status" value="1"/>
</dbReference>
<evidence type="ECO:0000256" key="5">
    <source>
        <dbReference type="ARBA" id="ARBA00023239"/>
    </source>
</evidence>
<evidence type="ECO:0000256" key="6">
    <source>
        <dbReference type="ARBA" id="ARBA00048348"/>
    </source>
</evidence>
<evidence type="ECO:0000256" key="9">
    <source>
        <dbReference type="SAM" id="SignalP"/>
    </source>
</evidence>
<dbReference type="PANTHER" id="PTHR11002:SF76">
    <property type="entry name" value="CARBONIC ANHYDRASE"/>
    <property type="match status" value="1"/>
</dbReference>